<dbReference type="InterPro" id="IPR035647">
    <property type="entry name" value="EFG_III/V"/>
</dbReference>
<dbReference type="SMART" id="SM00889">
    <property type="entry name" value="EFG_IV"/>
    <property type="match status" value="1"/>
</dbReference>
<evidence type="ECO:0000256" key="2">
    <source>
        <dbReference type="ARBA" id="ARBA00022741"/>
    </source>
</evidence>
<dbReference type="AlphaFoldDB" id="T1BIQ6"/>
<keyword evidence="2" id="KW-0547">Nucleotide-binding</keyword>
<accession>T1BIQ6</accession>
<dbReference type="InterPro" id="IPR005517">
    <property type="entry name" value="Transl_elong_EFG/EF2_IV"/>
</dbReference>
<dbReference type="InterPro" id="IPR000640">
    <property type="entry name" value="EFG_V-like"/>
</dbReference>
<keyword evidence="7" id="KW-0251">Elongation factor</keyword>
<feature type="domain" description="Elongation factor EFG" evidence="5">
    <location>
        <begin position="124"/>
        <end position="212"/>
    </location>
</feature>
<keyword evidence="3" id="KW-0648">Protein biosynthesis</keyword>
<feature type="domain" description="Translation elongation factor EFG/EF2" evidence="6">
    <location>
        <begin position="4"/>
        <end position="122"/>
    </location>
</feature>
<evidence type="ECO:0000259" key="6">
    <source>
        <dbReference type="SMART" id="SM00889"/>
    </source>
</evidence>
<dbReference type="PANTHER" id="PTHR43636:SF2">
    <property type="entry name" value="ELONGATION FACTOR G, MITOCHONDRIAL"/>
    <property type="match status" value="1"/>
</dbReference>
<dbReference type="GO" id="GO:0005739">
    <property type="term" value="C:mitochondrion"/>
    <property type="evidence" value="ECO:0007669"/>
    <property type="project" value="UniProtKB-SubCell"/>
</dbReference>
<protein>
    <submittedName>
        <fullName evidence="7">Translation elongation factor G</fullName>
    </submittedName>
</protein>
<dbReference type="Pfam" id="PF00679">
    <property type="entry name" value="EFG_C"/>
    <property type="match status" value="1"/>
</dbReference>
<dbReference type="Gene3D" id="3.30.70.240">
    <property type="match status" value="1"/>
</dbReference>
<name>T1BIQ6_9ZZZZ</name>
<reference evidence="7" key="1">
    <citation type="submission" date="2013-08" db="EMBL/GenBank/DDBJ databases">
        <authorList>
            <person name="Mendez C."/>
            <person name="Richter M."/>
            <person name="Ferrer M."/>
            <person name="Sanchez J."/>
        </authorList>
    </citation>
    <scope>NUCLEOTIDE SEQUENCE</scope>
</reference>
<dbReference type="CDD" id="cd03713">
    <property type="entry name" value="EFG_mtEFG_C"/>
    <property type="match status" value="1"/>
</dbReference>
<keyword evidence="4" id="KW-0342">GTP-binding</keyword>
<dbReference type="PANTHER" id="PTHR43636">
    <property type="entry name" value="ELONGATION FACTOR G, MITOCHONDRIAL"/>
    <property type="match status" value="1"/>
</dbReference>
<comment type="caution">
    <text evidence="7">The sequence shown here is derived from an EMBL/GenBank/DDBJ whole genome shotgun (WGS) entry which is preliminary data.</text>
</comment>
<dbReference type="EMBL" id="AUZZ01004345">
    <property type="protein sequence ID" value="EQD54005.1"/>
    <property type="molecule type" value="Genomic_DNA"/>
</dbReference>
<dbReference type="FunFam" id="3.30.230.10:FF:000003">
    <property type="entry name" value="Elongation factor G"/>
    <property type="match status" value="1"/>
</dbReference>
<organism evidence="7">
    <name type="scientific">mine drainage metagenome</name>
    <dbReference type="NCBI Taxonomy" id="410659"/>
    <lineage>
        <taxon>unclassified sequences</taxon>
        <taxon>metagenomes</taxon>
        <taxon>ecological metagenomes</taxon>
    </lineage>
</organism>
<dbReference type="CDD" id="cd01434">
    <property type="entry name" value="EFG_mtEFG1_IV"/>
    <property type="match status" value="1"/>
</dbReference>
<proteinExistence type="predicted"/>
<dbReference type="InterPro" id="IPR014721">
    <property type="entry name" value="Ribsml_uS5_D2-typ_fold_subgr"/>
</dbReference>
<reference evidence="7" key="2">
    <citation type="journal article" date="2014" name="ISME J.">
        <title>Microbial stratification in low pH oxic and suboxic macroscopic growths along an acid mine drainage.</title>
        <authorList>
            <person name="Mendez-Garcia C."/>
            <person name="Mesa V."/>
            <person name="Sprenger R.R."/>
            <person name="Richter M."/>
            <person name="Diez M.S."/>
            <person name="Solano J."/>
            <person name="Bargiela R."/>
            <person name="Golyshina O.V."/>
            <person name="Manteca A."/>
            <person name="Ramos J.L."/>
            <person name="Gallego J.R."/>
            <person name="Llorente I."/>
            <person name="Martins Dos Santos V.A."/>
            <person name="Jensen O.N."/>
            <person name="Pelaez A.I."/>
            <person name="Sanchez J."/>
            <person name="Ferrer M."/>
        </authorList>
    </citation>
    <scope>NUCLEOTIDE SEQUENCE</scope>
</reference>
<dbReference type="InterPro" id="IPR020568">
    <property type="entry name" value="Ribosomal_Su5_D2-typ_SF"/>
</dbReference>
<evidence type="ECO:0000313" key="7">
    <source>
        <dbReference type="EMBL" id="EQD54005.1"/>
    </source>
</evidence>
<dbReference type="GO" id="GO:0003746">
    <property type="term" value="F:translation elongation factor activity"/>
    <property type="evidence" value="ECO:0007669"/>
    <property type="project" value="UniProtKB-KW"/>
</dbReference>
<gene>
    <name evidence="7" type="ORF">B2A_06173</name>
</gene>
<evidence type="ECO:0000256" key="3">
    <source>
        <dbReference type="ARBA" id="ARBA00022917"/>
    </source>
</evidence>
<dbReference type="Gene3D" id="3.30.230.10">
    <property type="match status" value="1"/>
</dbReference>
<feature type="non-terminal residue" evidence="7">
    <location>
        <position position="1"/>
    </location>
</feature>
<comment type="subcellular location">
    <subcellularLocation>
        <location evidence="1">Mitochondrion</location>
    </subcellularLocation>
</comment>
<sequence length="217" mass="23397">IRRAFPYRETITRAAEGHCRHKKQTGGAGQFGEVFLRIEALERGAGFEFLDEVAGGAIPGQFIPAVEKGVRQVLTEGALAGFPLQDIRVTVYDGKHHSVDSKEVAFVSAGRKAFLDALGKAEPIVLEPIVRLEITAPASAIGDITGDLALKRARINGNQALPGRRAAVSALVPLAEITDYQSRLKALTGGQGSYTMTLSHYDPVPPRRQQELVQACR</sequence>
<dbReference type="InterPro" id="IPR035649">
    <property type="entry name" value="EFG_V"/>
</dbReference>
<dbReference type="GO" id="GO:0005525">
    <property type="term" value="F:GTP binding"/>
    <property type="evidence" value="ECO:0007669"/>
    <property type="project" value="UniProtKB-KW"/>
</dbReference>
<dbReference type="FunFam" id="3.30.70.240:FF:000001">
    <property type="entry name" value="Elongation factor G"/>
    <property type="match status" value="1"/>
</dbReference>
<evidence type="ECO:0000256" key="1">
    <source>
        <dbReference type="ARBA" id="ARBA00004173"/>
    </source>
</evidence>
<dbReference type="GO" id="GO:0003924">
    <property type="term" value="F:GTPase activity"/>
    <property type="evidence" value="ECO:0007669"/>
    <property type="project" value="TreeGrafter"/>
</dbReference>
<evidence type="ECO:0000259" key="5">
    <source>
        <dbReference type="SMART" id="SM00838"/>
    </source>
</evidence>
<feature type="non-terminal residue" evidence="7">
    <location>
        <position position="217"/>
    </location>
</feature>
<evidence type="ECO:0000256" key="4">
    <source>
        <dbReference type="ARBA" id="ARBA00023134"/>
    </source>
</evidence>
<dbReference type="Pfam" id="PF03764">
    <property type="entry name" value="EFG_IV"/>
    <property type="match status" value="1"/>
</dbReference>
<dbReference type="SUPFAM" id="SSF54980">
    <property type="entry name" value="EF-G C-terminal domain-like"/>
    <property type="match status" value="1"/>
</dbReference>
<dbReference type="SMART" id="SM00838">
    <property type="entry name" value="EFG_C"/>
    <property type="match status" value="1"/>
</dbReference>
<dbReference type="SUPFAM" id="SSF54211">
    <property type="entry name" value="Ribosomal protein S5 domain 2-like"/>
    <property type="match status" value="1"/>
</dbReference>
<dbReference type="InterPro" id="IPR047872">
    <property type="entry name" value="EFG_IV"/>
</dbReference>